<dbReference type="Gene3D" id="3.40.50.10320">
    <property type="entry name" value="LmbE-like"/>
    <property type="match status" value="1"/>
</dbReference>
<dbReference type="AlphaFoldDB" id="A0A8H5LGH0"/>
<organism evidence="4 5">
    <name type="scientific">Leucocoprinus leucothites</name>
    <dbReference type="NCBI Taxonomy" id="201217"/>
    <lineage>
        <taxon>Eukaryota</taxon>
        <taxon>Fungi</taxon>
        <taxon>Dikarya</taxon>
        <taxon>Basidiomycota</taxon>
        <taxon>Agaricomycotina</taxon>
        <taxon>Agaricomycetes</taxon>
        <taxon>Agaricomycetidae</taxon>
        <taxon>Agaricales</taxon>
        <taxon>Agaricineae</taxon>
        <taxon>Agaricaceae</taxon>
        <taxon>Leucocoprinus</taxon>
    </lineage>
</organism>
<dbReference type="GO" id="GO:0005783">
    <property type="term" value="C:endoplasmic reticulum"/>
    <property type="evidence" value="ECO:0007669"/>
    <property type="project" value="TreeGrafter"/>
</dbReference>
<dbReference type="GO" id="GO:0006506">
    <property type="term" value="P:GPI anchor biosynthetic process"/>
    <property type="evidence" value="ECO:0007669"/>
    <property type="project" value="UniProtKB-UniPathway"/>
</dbReference>
<dbReference type="PANTHER" id="PTHR12993:SF11">
    <property type="entry name" value="N-ACETYLGLUCOSAMINYL-PHOSPHATIDYLINOSITOL DE-N-ACETYLASE"/>
    <property type="match status" value="1"/>
</dbReference>
<dbReference type="EC" id="3.5.1.89" evidence="2"/>
<name>A0A8H5LGH0_9AGAR</name>
<proteinExistence type="inferred from homology"/>
<evidence type="ECO:0000256" key="1">
    <source>
        <dbReference type="ARBA" id="ARBA00006066"/>
    </source>
</evidence>
<dbReference type="EMBL" id="JAACJO010000006">
    <property type="protein sequence ID" value="KAF5356766.1"/>
    <property type="molecule type" value="Genomic_DNA"/>
</dbReference>
<gene>
    <name evidence="4" type="ORF">D9756_006721</name>
</gene>
<keyword evidence="5" id="KW-1185">Reference proteome</keyword>
<comment type="similarity">
    <text evidence="1">Belongs to the PIGL family.</text>
</comment>
<evidence type="ECO:0000256" key="3">
    <source>
        <dbReference type="SAM" id="SignalP"/>
    </source>
</evidence>
<dbReference type="OrthoDB" id="440160at2759"/>
<dbReference type="InterPro" id="IPR024078">
    <property type="entry name" value="LmbE-like_dom_sf"/>
</dbReference>
<comment type="caution">
    <text evidence="4">The sequence shown here is derived from an EMBL/GenBank/DDBJ whole genome shotgun (WGS) entry which is preliminary data.</text>
</comment>
<dbReference type="GO" id="GO:0016020">
    <property type="term" value="C:membrane"/>
    <property type="evidence" value="ECO:0007669"/>
    <property type="project" value="GOC"/>
</dbReference>
<accession>A0A8H5LGH0</accession>
<dbReference type="GO" id="GO:0000225">
    <property type="term" value="F:N-acetylglucosaminylphosphatidylinositol deacetylase activity"/>
    <property type="evidence" value="ECO:0007669"/>
    <property type="project" value="UniProtKB-EC"/>
</dbReference>
<keyword evidence="3" id="KW-0732">Signal</keyword>
<dbReference type="Proteomes" id="UP000559027">
    <property type="component" value="Unassembled WGS sequence"/>
</dbReference>
<reference evidence="4 5" key="1">
    <citation type="journal article" date="2020" name="ISME J.">
        <title>Uncovering the hidden diversity of litter-decomposition mechanisms in mushroom-forming fungi.</title>
        <authorList>
            <person name="Floudas D."/>
            <person name="Bentzer J."/>
            <person name="Ahren D."/>
            <person name="Johansson T."/>
            <person name="Persson P."/>
            <person name="Tunlid A."/>
        </authorList>
    </citation>
    <scope>NUCLEOTIDE SEQUENCE [LARGE SCALE GENOMIC DNA]</scope>
    <source>
        <strain evidence="4 5">CBS 146.42</strain>
    </source>
</reference>
<dbReference type="PANTHER" id="PTHR12993">
    <property type="entry name" value="N-ACETYLGLUCOSAMINYL-PHOSPHATIDYLINOSITOL DE-N-ACETYLASE-RELATED"/>
    <property type="match status" value="1"/>
</dbReference>
<feature type="signal peptide" evidence="3">
    <location>
        <begin position="1"/>
        <end position="24"/>
    </location>
</feature>
<protein>
    <recommendedName>
        <fullName evidence="2">N-acetylglucosaminylphosphatidylinositol deacetylase</fullName>
        <ecNumber evidence="2">3.5.1.89</ecNumber>
    </recommendedName>
</protein>
<evidence type="ECO:0000313" key="5">
    <source>
        <dbReference type="Proteomes" id="UP000559027"/>
    </source>
</evidence>
<evidence type="ECO:0000256" key="2">
    <source>
        <dbReference type="ARBA" id="ARBA00012176"/>
    </source>
</evidence>
<sequence length="287" mass="32781">MLRPTTIILFLSLLIAFLIHPFDTGSFTTNNGHARVLILTAHPDDECMFFAPTILRLNATQENLEISSLCLSIGNADGLGAIRQREYHASYEVLGVPAERRWIVDHPDLQDNFTAVWDTEVISNVINEYVASNKIDTILTFDYEGISYHPNHKSLPNGVTRLMQTLHAADHPTPRLYTLMTVPVYAKYTSIIAPLLAKFDLMLARVFGHLINFAERETALSTGLPLTRHDPKLNARGIPVFVSGIPEYLRALHAMQMHHSQLVWFRWLYVSFSRYMWVNEWLEVKVH</sequence>
<dbReference type="SUPFAM" id="SSF102588">
    <property type="entry name" value="LmbE-like"/>
    <property type="match status" value="1"/>
</dbReference>
<evidence type="ECO:0000313" key="4">
    <source>
        <dbReference type="EMBL" id="KAF5356766.1"/>
    </source>
</evidence>
<feature type="chain" id="PRO_5034431409" description="N-acetylglucosaminylphosphatidylinositol deacetylase" evidence="3">
    <location>
        <begin position="25"/>
        <end position="287"/>
    </location>
</feature>
<dbReference type="InterPro" id="IPR003737">
    <property type="entry name" value="GlcNAc_PI_deacetylase-related"/>
</dbReference>
<dbReference type="Pfam" id="PF02585">
    <property type="entry name" value="PIG-L"/>
    <property type="match status" value="1"/>
</dbReference>
<dbReference type="UniPathway" id="UPA00196"/>